<name>A0A015STN0_BACFG</name>
<comment type="caution">
    <text evidence="1">The sequence shown here is derived from an EMBL/GenBank/DDBJ whole genome shotgun (WGS) entry which is preliminary data.</text>
</comment>
<evidence type="ECO:0000313" key="2">
    <source>
        <dbReference type="Proteomes" id="UP000020529"/>
    </source>
</evidence>
<organism evidence="1 2">
    <name type="scientific">Bacteroides fragilis str. 3988T(B)14</name>
    <dbReference type="NCBI Taxonomy" id="1339315"/>
    <lineage>
        <taxon>Bacteria</taxon>
        <taxon>Pseudomonadati</taxon>
        <taxon>Bacteroidota</taxon>
        <taxon>Bacteroidia</taxon>
        <taxon>Bacteroidales</taxon>
        <taxon>Bacteroidaceae</taxon>
        <taxon>Bacteroides</taxon>
    </lineage>
</organism>
<dbReference type="Proteomes" id="UP000020529">
    <property type="component" value="Unassembled WGS sequence"/>
</dbReference>
<reference evidence="1 2" key="1">
    <citation type="submission" date="2014-02" db="EMBL/GenBank/DDBJ databases">
        <authorList>
            <person name="Sears C."/>
            <person name="Carroll K."/>
            <person name="Sack B.R."/>
            <person name="Qadri F."/>
            <person name="Myers L.L."/>
            <person name="Chung G.-T."/>
            <person name="Escheverria P."/>
            <person name="Fraser C.M."/>
            <person name="Sadzewicz L."/>
            <person name="Shefchek K.A."/>
            <person name="Tallon L."/>
            <person name="Das S.P."/>
            <person name="Daugherty S."/>
            <person name="Mongodin E.F."/>
        </authorList>
    </citation>
    <scope>NUCLEOTIDE SEQUENCE [LARGE SCALE GENOMIC DNA]</scope>
    <source>
        <strain evidence="2">3988T(B)14</strain>
    </source>
</reference>
<accession>A0A015STN0</accession>
<proteinExistence type="predicted"/>
<dbReference type="EMBL" id="JGCY01000235">
    <property type="protein sequence ID" value="EXY75544.1"/>
    <property type="molecule type" value="Genomic_DNA"/>
</dbReference>
<sequence length="44" mass="5489">MFSCHKRDIFYKYTLIYCINESNVLNLFHFLFFFRDASLWNPAY</sequence>
<dbReference type="AlphaFoldDB" id="A0A015STN0"/>
<gene>
    <name evidence="1" type="ORF">M124_0623</name>
</gene>
<protein>
    <submittedName>
        <fullName evidence="1">Uncharacterized protein</fullName>
    </submittedName>
</protein>
<evidence type="ECO:0000313" key="1">
    <source>
        <dbReference type="EMBL" id="EXY75544.1"/>
    </source>
</evidence>